<evidence type="ECO:0000313" key="3">
    <source>
        <dbReference type="Proteomes" id="UP001589683"/>
    </source>
</evidence>
<keyword evidence="3" id="KW-1185">Reference proteome</keyword>
<dbReference type="RefSeq" id="WP_213889908.1">
    <property type="nucleotide sequence ID" value="NZ_JAGFNU010000008.1"/>
</dbReference>
<feature type="region of interest" description="Disordered" evidence="1">
    <location>
        <begin position="28"/>
        <end position="49"/>
    </location>
</feature>
<gene>
    <name evidence="2" type="ORF">ACFFUT_10280</name>
</gene>
<reference evidence="2 3" key="1">
    <citation type="submission" date="2024-09" db="EMBL/GenBank/DDBJ databases">
        <authorList>
            <person name="Sun Q."/>
            <person name="Mori K."/>
        </authorList>
    </citation>
    <scope>NUCLEOTIDE SEQUENCE [LARGE SCALE GENOMIC DNA]</scope>
    <source>
        <strain evidence="2 3">CECT 8726</strain>
    </source>
</reference>
<name>A0ABV5JFF5_9RHOB</name>
<dbReference type="PROSITE" id="PS51257">
    <property type="entry name" value="PROKAR_LIPOPROTEIN"/>
    <property type="match status" value="1"/>
</dbReference>
<evidence type="ECO:0000256" key="1">
    <source>
        <dbReference type="SAM" id="MobiDB-lite"/>
    </source>
</evidence>
<comment type="caution">
    <text evidence="2">The sequence shown here is derived from an EMBL/GenBank/DDBJ whole genome shotgun (WGS) entry which is preliminary data.</text>
</comment>
<evidence type="ECO:0008006" key="4">
    <source>
        <dbReference type="Google" id="ProtNLM"/>
    </source>
</evidence>
<protein>
    <recommendedName>
        <fullName evidence="4">Lipoprotein</fullName>
    </recommendedName>
</protein>
<accession>A0ABV5JFF5</accession>
<organism evidence="2 3">
    <name type="scientific">Pseudohalocynthiibacter aestuariivivens</name>
    <dbReference type="NCBI Taxonomy" id="1591409"/>
    <lineage>
        <taxon>Bacteria</taxon>
        <taxon>Pseudomonadati</taxon>
        <taxon>Pseudomonadota</taxon>
        <taxon>Alphaproteobacteria</taxon>
        <taxon>Rhodobacterales</taxon>
        <taxon>Paracoccaceae</taxon>
        <taxon>Pseudohalocynthiibacter</taxon>
    </lineage>
</organism>
<dbReference type="EMBL" id="JBHMEA010000038">
    <property type="protein sequence ID" value="MFB9232169.1"/>
    <property type="molecule type" value="Genomic_DNA"/>
</dbReference>
<proteinExistence type="predicted"/>
<evidence type="ECO:0000313" key="2">
    <source>
        <dbReference type="EMBL" id="MFB9232169.1"/>
    </source>
</evidence>
<dbReference type="Proteomes" id="UP001589683">
    <property type="component" value="Unassembled WGS sequence"/>
</dbReference>
<sequence length="49" mass="5119">MKLSSLIALALTAVFLIGCTGPDQYPISGEECGPNDPVKDLSVPDCLPE</sequence>